<evidence type="ECO:0000313" key="5">
    <source>
        <dbReference type="Proteomes" id="UP000468943"/>
    </source>
</evidence>
<evidence type="ECO:0000256" key="2">
    <source>
        <dbReference type="SAM" id="Phobius"/>
    </source>
</evidence>
<keyword evidence="2" id="KW-1133">Transmembrane helix</keyword>
<dbReference type="AlphaFoldDB" id="A0A6I4SL05"/>
<sequence>MSVHQGNGHGEGRDGDEYSDEPIEGTEFVEGEDFDEFEQPTLVENDEPLPWLESDYDEEEEGPDTARLLGFSLLGFIALALLFGGAWYFLQDRPDPDLVADGSTIAAPDGPTKERPEDAGGKEFEGTGNVAPTVGEGQTTEGRLAPDSTPKPSIDVVNGGSAEAGSTSGVGVQVGAYSSKAGAQAAWSTVSGQTEALKGFKYRIVEGQVDGGIVYRLQAVAGDASAANRLCTALKSDGIACQVK</sequence>
<feature type="region of interest" description="Disordered" evidence="1">
    <location>
        <begin position="100"/>
        <end position="167"/>
    </location>
</feature>
<dbReference type="PROSITE" id="PS51724">
    <property type="entry name" value="SPOR"/>
    <property type="match status" value="1"/>
</dbReference>
<dbReference type="SUPFAM" id="SSF110997">
    <property type="entry name" value="Sporulation related repeat"/>
    <property type="match status" value="1"/>
</dbReference>
<organism evidence="4 5">
    <name type="scientific">Pontixanthobacter gangjinensis</name>
    <dbReference type="NCBI Taxonomy" id="1028742"/>
    <lineage>
        <taxon>Bacteria</taxon>
        <taxon>Pseudomonadati</taxon>
        <taxon>Pseudomonadota</taxon>
        <taxon>Alphaproteobacteria</taxon>
        <taxon>Sphingomonadales</taxon>
        <taxon>Erythrobacteraceae</taxon>
        <taxon>Pontixanthobacter</taxon>
    </lineage>
</organism>
<dbReference type="OrthoDB" id="7390714at2"/>
<dbReference type="InterPro" id="IPR036680">
    <property type="entry name" value="SPOR-like_sf"/>
</dbReference>
<dbReference type="Gene3D" id="3.30.70.1070">
    <property type="entry name" value="Sporulation related repeat"/>
    <property type="match status" value="1"/>
</dbReference>
<dbReference type="EMBL" id="WTYS01000001">
    <property type="protein sequence ID" value="MXO56395.1"/>
    <property type="molecule type" value="Genomic_DNA"/>
</dbReference>
<proteinExistence type="predicted"/>
<evidence type="ECO:0000313" key="4">
    <source>
        <dbReference type="EMBL" id="MXO56395.1"/>
    </source>
</evidence>
<dbReference type="RefSeq" id="WP_160597600.1">
    <property type="nucleotide sequence ID" value="NZ_WTYS01000001.1"/>
</dbReference>
<name>A0A6I4SL05_9SPHN</name>
<accession>A0A6I4SL05</accession>
<dbReference type="Proteomes" id="UP000468943">
    <property type="component" value="Unassembled WGS sequence"/>
</dbReference>
<protein>
    <submittedName>
        <fullName evidence="4">SPOR domain-containing protein</fullName>
    </submittedName>
</protein>
<dbReference type="Pfam" id="PF05036">
    <property type="entry name" value="SPOR"/>
    <property type="match status" value="1"/>
</dbReference>
<feature type="domain" description="SPOR" evidence="3">
    <location>
        <begin position="164"/>
        <end position="244"/>
    </location>
</feature>
<keyword evidence="2" id="KW-0472">Membrane</keyword>
<reference evidence="4 5" key="1">
    <citation type="submission" date="2019-12" db="EMBL/GenBank/DDBJ databases">
        <title>Genomic-based taxomic classification of the family Erythrobacteraceae.</title>
        <authorList>
            <person name="Xu L."/>
        </authorList>
    </citation>
    <scope>NUCLEOTIDE SEQUENCE [LARGE SCALE GENOMIC DNA]</scope>
    <source>
        <strain evidence="4 5">JCM 17802</strain>
    </source>
</reference>
<feature type="compositionally biased region" description="Basic and acidic residues" evidence="1">
    <location>
        <begin position="111"/>
        <end position="125"/>
    </location>
</feature>
<comment type="caution">
    <text evidence="4">The sequence shown here is derived from an EMBL/GenBank/DDBJ whole genome shotgun (WGS) entry which is preliminary data.</text>
</comment>
<dbReference type="GO" id="GO:0042834">
    <property type="term" value="F:peptidoglycan binding"/>
    <property type="evidence" value="ECO:0007669"/>
    <property type="project" value="InterPro"/>
</dbReference>
<feature type="compositionally biased region" description="Acidic residues" evidence="1">
    <location>
        <begin position="17"/>
        <end position="38"/>
    </location>
</feature>
<feature type="region of interest" description="Disordered" evidence="1">
    <location>
        <begin position="1"/>
        <end position="49"/>
    </location>
</feature>
<dbReference type="InterPro" id="IPR007730">
    <property type="entry name" value="SPOR-like_dom"/>
</dbReference>
<evidence type="ECO:0000256" key="1">
    <source>
        <dbReference type="SAM" id="MobiDB-lite"/>
    </source>
</evidence>
<gene>
    <name evidence="4" type="ORF">GRI36_05820</name>
</gene>
<keyword evidence="5" id="KW-1185">Reference proteome</keyword>
<keyword evidence="2" id="KW-0812">Transmembrane</keyword>
<feature type="transmembrane region" description="Helical" evidence="2">
    <location>
        <begin position="68"/>
        <end position="90"/>
    </location>
</feature>
<evidence type="ECO:0000259" key="3">
    <source>
        <dbReference type="PROSITE" id="PS51724"/>
    </source>
</evidence>